<sequence>MMYYVLASISCSFMSSMRNQASNSEIIFCTRHAARPPKCS</sequence>
<reference evidence="1" key="2">
    <citation type="journal article" date="2015" name="Data Brief">
        <title>Shoot transcriptome of the giant reed, Arundo donax.</title>
        <authorList>
            <person name="Barrero R.A."/>
            <person name="Guerrero F.D."/>
            <person name="Moolhuijzen P."/>
            <person name="Goolsby J.A."/>
            <person name="Tidwell J."/>
            <person name="Bellgard S.E."/>
            <person name="Bellgard M.I."/>
        </authorList>
    </citation>
    <scope>NUCLEOTIDE SEQUENCE</scope>
    <source>
        <tissue evidence="1">Shoot tissue taken approximately 20 cm above the soil surface</tissue>
    </source>
</reference>
<protein>
    <submittedName>
        <fullName evidence="1">Uncharacterized protein</fullName>
    </submittedName>
</protein>
<name>A0A0A9B3B7_ARUDO</name>
<dbReference type="EMBL" id="GBRH01241302">
    <property type="protein sequence ID" value="JAD56593.1"/>
    <property type="molecule type" value="Transcribed_RNA"/>
</dbReference>
<accession>A0A0A9B3B7</accession>
<evidence type="ECO:0000313" key="1">
    <source>
        <dbReference type="EMBL" id="JAD56593.1"/>
    </source>
</evidence>
<organism evidence="1">
    <name type="scientific">Arundo donax</name>
    <name type="common">Giant reed</name>
    <name type="synonym">Donax arundinaceus</name>
    <dbReference type="NCBI Taxonomy" id="35708"/>
    <lineage>
        <taxon>Eukaryota</taxon>
        <taxon>Viridiplantae</taxon>
        <taxon>Streptophyta</taxon>
        <taxon>Embryophyta</taxon>
        <taxon>Tracheophyta</taxon>
        <taxon>Spermatophyta</taxon>
        <taxon>Magnoliopsida</taxon>
        <taxon>Liliopsida</taxon>
        <taxon>Poales</taxon>
        <taxon>Poaceae</taxon>
        <taxon>PACMAD clade</taxon>
        <taxon>Arundinoideae</taxon>
        <taxon>Arundineae</taxon>
        <taxon>Arundo</taxon>
    </lineage>
</organism>
<reference evidence="1" key="1">
    <citation type="submission" date="2014-09" db="EMBL/GenBank/DDBJ databases">
        <authorList>
            <person name="Magalhaes I.L.F."/>
            <person name="Oliveira U."/>
            <person name="Santos F.R."/>
            <person name="Vidigal T.H.D.A."/>
            <person name="Brescovit A.D."/>
            <person name="Santos A.J."/>
        </authorList>
    </citation>
    <scope>NUCLEOTIDE SEQUENCE</scope>
    <source>
        <tissue evidence="1">Shoot tissue taken approximately 20 cm above the soil surface</tissue>
    </source>
</reference>
<proteinExistence type="predicted"/>
<dbReference type="AlphaFoldDB" id="A0A0A9B3B7"/>